<name>A0A1W1WZS9_9CLOT</name>
<sequence length="240" mass="27653">MTANSYIIFNNINSLDIKDIIITELPLFDTPARRVTKTQVPGRSGDLRILENDEFGQDVYDSIEKNVKMTYLGTNYDLIKRWLRGTNKLFLSNQPDRYFKASVDNIIPFEKIIKAINNFTVTFSCFPYAYLKTGDIPISYTPTETTWETIIMNEYDLSLPHLKIFGQGDIGVMINGVETDFYSVDHYIECDSELQQCYKENQNLGMNMSGEFPVLYPGENVIEFTGNINQVILTPRWRTS</sequence>
<accession>A0A1W1WZS9</accession>
<keyword evidence="2" id="KW-1185">Reference proteome</keyword>
<dbReference type="Proteomes" id="UP000192468">
    <property type="component" value="Unassembled WGS sequence"/>
</dbReference>
<dbReference type="EMBL" id="FWXH01000002">
    <property type="protein sequence ID" value="SMC17155.1"/>
    <property type="molecule type" value="Genomic_DNA"/>
</dbReference>
<dbReference type="OrthoDB" id="2734969at2"/>
<evidence type="ECO:0000313" key="1">
    <source>
        <dbReference type="EMBL" id="SMC17155.1"/>
    </source>
</evidence>
<dbReference type="RefSeq" id="WP_084113454.1">
    <property type="nucleotide sequence ID" value="NZ_FWXH01000002.1"/>
</dbReference>
<protein>
    <submittedName>
        <fullName evidence="1">Phage-related protein</fullName>
    </submittedName>
</protein>
<dbReference type="Gene3D" id="2.40.30.200">
    <property type="match status" value="1"/>
</dbReference>
<evidence type="ECO:0000313" key="2">
    <source>
        <dbReference type="Proteomes" id="UP000192468"/>
    </source>
</evidence>
<dbReference type="AlphaFoldDB" id="A0A1W1WZS9"/>
<gene>
    <name evidence="1" type="ORF">SAMN02745134_00247</name>
</gene>
<organism evidence="1 2">
    <name type="scientific">Clostridium acidisoli DSM 12555</name>
    <dbReference type="NCBI Taxonomy" id="1121291"/>
    <lineage>
        <taxon>Bacteria</taxon>
        <taxon>Bacillati</taxon>
        <taxon>Bacillota</taxon>
        <taxon>Clostridia</taxon>
        <taxon>Eubacteriales</taxon>
        <taxon>Clostridiaceae</taxon>
        <taxon>Clostridium</taxon>
    </lineage>
</organism>
<proteinExistence type="predicted"/>
<dbReference type="STRING" id="1121291.SAMN02745134_00247"/>
<reference evidence="1 2" key="1">
    <citation type="submission" date="2017-04" db="EMBL/GenBank/DDBJ databases">
        <authorList>
            <person name="Afonso C.L."/>
            <person name="Miller P.J."/>
            <person name="Scott M.A."/>
            <person name="Spackman E."/>
            <person name="Goraichik I."/>
            <person name="Dimitrov K.M."/>
            <person name="Suarez D.L."/>
            <person name="Swayne D.E."/>
        </authorList>
    </citation>
    <scope>NUCLEOTIDE SEQUENCE [LARGE SCALE GENOMIC DNA]</scope>
    <source>
        <strain evidence="1 2">DSM 12555</strain>
    </source>
</reference>